<dbReference type="GO" id="GO:0004197">
    <property type="term" value="F:cysteine-type endopeptidase activity"/>
    <property type="evidence" value="ECO:0007669"/>
    <property type="project" value="InterPro"/>
</dbReference>
<dbReference type="AlphaFoldDB" id="A0A0C3CAY3"/>
<dbReference type="EMBL" id="KN831782">
    <property type="protein sequence ID" value="KIM40751.1"/>
    <property type="molecule type" value="Genomic_DNA"/>
</dbReference>
<protein>
    <recommendedName>
        <fullName evidence="3">Peptidase C14 caspase domain-containing protein</fullName>
    </recommendedName>
</protein>
<evidence type="ECO:0000313" key="5">
    <source>
        <dbReference type="Proteomes" id="UP000053424"/>
    </source>
</evidence>
<dbReference type="Gene3D" id="3.40.50.12660">
    <property type="match status" value="2"/>
</dbReference>
<comment type="similarity">
    <text evidence="1">Belongs to the peptidase C14B family.</text>
</comment>
<reference evidence="5" key="2">
    <citation type="submission" date="2015-01" db="EMBL/GenBank/DDBJ databases">
        <title>Evolutionary Origins and Diversification of the Mycorrhizal Mutualists.</title>
        <authorList>
            <consortium name="DOE Joint Genome Institute"/>
            <consortium name="Mycorrhizal Genomics Consortium"/>
            <person name="Kohler A."/>
            <person name="Kuo A."/>
            <person name="Nagy L.G."/>
            <person name="Floudas D."/>
            <person name="Copeland A."/>
            <person name="Barry K.W."/>
            <person name="Cichocki N."/>
            <person name="Veneault-Fourrey C."/>
            <person name="LaButti K."/>
            <person name="Lindquist E.A."/>
            <person name="Lipzen A."/>
            <person name="Lundell T."/>
            <person name="Morin E."/>
            <person name="Murat C."/>
            <person name="Riley R."/>
            <person name="Ohm R."/>
            <person name="Sun H."/>
            <person name="Tunlid A."/>
            <person name="Henrissat B."/>
            <person name="Grigoriev I.V."/>
            <person name="Hibbett D.S."/>
            <person name="Martin F."/>
        </authorList>
    </citation>
    <scope>NUCLEOTIDE SEQUENCE [LARGE SCALE GENOMIC DNA]</scope>
    <source>
        <strain evidence="5">h7</strain>
    </source>
</reference>
<dbReference type="GO" id="GO:0006508">
    <property type="term" value="P:proteolysis"/>
    <property type="evidence" value="ECO:0007669"/>
    <property type="project" value="InterPro"/>
</dbReference>
<feature type="domain" description="Peptidase C14 caspase" evidence="3">
    <location>
        <begin position="84"/>
        <end position="404"/>
    </location>
</feature>
<evidence type="ECO:0000259" key="3">
    <source>
        <dbReference type="Pfam" id="PF00656"/>
    </source>
</evidence>
<organism evidence="4 5">
    <name type="scientific">Hebeloma cylindrosporum</name>
    <dbReference type="NCBI Taxonomy" id="76867"/>
    <lineage>
        <taxon>Eukaryota</taxon>
        <taxon>Fungi</taxon>
        <taxon>Dikarya</taxon>
        <taxon>Basidiomycota</taxon>
        <taxon>Agaricomycotina</taxon>
        <taxon>Agaricomycetes</taxon>
        <taxon>Agaricomycetidae</taxon>
        <taxon>Agaricales</taxon>
        <taxon>Agaricineae</taxon>
        <taxon>Hymenogastraceae</taxon>
        <taxon>Hebeloma</taxon>
    </lineage>
</organism>
<name>A0A0C3CAY3_HEBCY</name>
<dbReference type="Pfam" id="PF00656">
    <property type="entry name" value="Peptidase_C14"/>
    <property type="match status" value="1"/>
</dbReference>
<feature type="compositionally biased region" description="Basic and acidic residues" evidence="2">
    <location>
        <begin position="449"/>
        <end position="459"/>
    </location>
</feature>
<dbReference type="PANTHER" id="PTHR48104:SF30">
    <property type="entry name" value="METACASPASE-1"/>
    <property type="match status" value="1"/>
</dbReference>
<accession>A0A0C3CAY3</accession>
<dbReference type="Proteomes" id="UP000053424">
    <property type="component" value="Unassembled WGS sequence"/>
</dbReference>
<dbReference type="InterPro" id="IPR011600">
    <property type="entry name" value="Pept_C14_caspase"/>
</dbReference>
<dbReference type="GO" id="GO:0005737">
    <property type="term" value="C:cytoplasm"/>
    <property type="evidence" value="ECO:0007669"/>
    <property type="project" value="TreeGrafter"/>
</dbReference>
<feature type="compositionally biased region" description="Polar residues" evidence="2">
    <location>
        <begin position="438"/>
        <end position="447"/>
    </location>
</feature>
<sequence length="459" mass="51856">MKIVKHIFRRPNVKRQAKAEADEKAKLPVHVKAIKKKALLVGVKDIREEVKGVSAGVKPPQRGGPVTQIKTRLKAVRKTNRLDSLRGPHRDVRVMRDLLITSDIVVLIDDDDPRHPELQPTRENILKQIKLLVDNAQENDRFFFHFAGHATQEETDDIDEEDGLNEFIVPSDGKNIKDNELRAALVDPLPPKTSLIAVFDSCFSASLLDLKHFRCNRVYVPWLNKGNRRTNSLWNLNERKHAKISTRGGPPPALRLHERHGKWARTSLDQVMESPADPQGIGSKPMSQASTTKCSLSISTEGLQKPSSMWLDSPSGMGRQYESPVALYCNGFCRDFAPAVDPNSNTPDVICISSSKDSQRSWEDSNGNSMSQILVKLLTSNPHPTYQDLMTLVSHEIHAFYLDLHSKSRDYKKRIRAKNAKEIEQGRKPTQGLAVEMNNFQNPQLSSDRPLDMSRKFYP</sequence>
<dbReference type="HOGENOM" id="CLU_029389_6_2_1"/>
<keyword evidence="5" id="KW-1185">Reference proteome</keyword>
<dbReference type="OrthoDB" id="3223806at2759"/>
<reference evidence="4 5" key="1">
    <citation type="submission" date="2014-04" db="EMBL/GenBank/DDBJ databases">
        <authorList>
            <consortium name="DOE Joint Genome Institute"/>
            <person name="Kuo A."/>
            <person name="Gay G."/>
            <person name="Dore J."/>
            <person name="Kohler A."/>
            <person name="Nagy L.G."/>
            <person name="Floudas D."/>
            <person name="Copeland A."/>
            <person name="Barry K.W."/>
            <person name="Cichocki N."/>
            <person name="Veneault-Fourrey C."/>
            <person name="LaButti K."/>
            <person name="Lindquist E.A."/>
            <person name="Lipzen A."/>
            <person name="Lundell T."/>
            <person name="Morin E."/>
            <person name="Murat C."/>
            <person name="Sun H."/>
            <person name="Tunlid A."/>
            <person name="Henrissat B."/>
            <person name="Grigoriev I.V."/>
            <person name="Hibbett D.S."/>
            <person name="Martin F."/>
            <person name="Nordberg H.P."/>
            <person name="Cantor M.N."/>
            <person name="Hua S.X."/>
        </authorList>
    </citation>
    <scope>NUCLEOTIDE SEQUENCE [LARGE SCALE GENOMIC DNA]</scope>
    <source>
        <strain evidence="5">h7</strain>
    </source>
</reference>
<evidence type="ECO:0000313" key="4">
    <source>
        <dbReference type="EMBL" id="KIM40751.1"/>
    </source>
</evidence>
<proteinExistence type="inferred from homology"/>
<evidence type="ECO:0000256" key="2">
    <source>
        <dbReference type="SAM" id="MobiDB-lite"/>
    </source>
</evidence>
<evidence type="ECO:0000256" key="1">
    <source>
        <dbReference type="ARBA" id="ARBA00009005"/>
    </source>
</evidence>
<feature type="region of interest" description="Disordered" evidence="2">
    <location>
        <begin position="422"/>
        <end position="459"/>
    </location>
</feature>
<gene>
    <name evidence="4" type="ORF">M413DRAFT_167260</name>
</gene>
<dbReference type="PANTHER" id="PTHR48104">
    <property type="entry name" value="METACASPASE-4"/>
    <property type="match status" value="1"/>
</dbReference>
<dbReference type="InterPro" id="IPR050452">
    <property type="entry name" value="Metacaspase"/>
</dbReference>